<accession>A0A8G0PBY9</accession>
<gene>
    <name evidence="1" type="ORF">H0G86_004346</name>
</gene>
<evidence type="ECO:0000313" key="2">
    <source>
        <dbReference type="Proteomes" id="UP000826661"/>
    </source>
</evidence>
<reference evidence="1 2" key="1">
    <citation type="journal article" date="2021" name="BMC Genomics">
        <title>Telomere-to-telomere genome assembly of asparaginase-producing Trichoderma simmonsii.</title>
        <authorList>
            <person name="Chung D."/>
            <person name="Kwon Y.M."/>
            <person name="Yang Y."/>
        </authorList>
    </citation>
    <scope>NUCLEOTIDE SEQUENCE [LARGE SCALE GENOMIC DNA]</scope>
    <source>
        <strain evidence="1 2">GH-Sj1</strain>
    </source>
</reference>
<name>A0A8G0PBY9_9HYPO</name>
<dbReference type="EMBL" id="CP075865">
    <property type="protein sequence ID" value="QYS97110.1"/>
    <property type="molecule type" value="Genomic_DNA"/>
</dbReference>
<dbReference type="Proteomes" id="UP000826661">
    <property type="component" value="Chromosome II"/>
</dbReference>
<keyword evidence="2" id="KW-1185">Reference proteome</keyword>
<protein>
    <submittedName>
        <fullName evidence="1">Uncharacterized protein</fullName>
    </submittedName>
</protein>
<organism evidence="1 2">
    <name type="scientific">Trichoderma simmonsii</name>
    <dbReference type="NCBI Taxonomy" id="1491479"/>
    <lineage>
        <taxon>Eukaryota</taxon>
        <taxon>Fungi</taxon>
        <taxon>Dikarya</taxon>
        <taxon>Ascomycota</taxon>
        <taxon>Pezizomycotina</taxon>
        <taxon>Sordariomycetes</taxon>
        <taxon>Hypocreomycetidae</taxon>
        <taxon>Hypocreales</taxon>
        <taxon>Hypocreaceae</taxon>
        <taxon>Trichoderma</taxon>
    </lineage>
</organism>
<proteinExistence type="predicted"/>
<sequence>MYHGELHDGDASQLPNGRIIPWLLHPRCAAGDAMQSALTQWRLGQGHRYGKPEGQHLCSHDDDVCFWDAEKDVKGWWEANRCPCVVRSVATSQPTSCVCYLP</sequence>
<evidence type="ECO:0000313" key="1">
    <source>
        <dbReference type="EMBL" id="QYS97110.1"/>
    </source>
</evidence>
<dbReference type="AlphaFoldDB" id="A0A8G0PBY9"/>